<dbReference type="InterPro" id="IPR037129">
    <property type="entry name" value="XPA_sf"/>
</dbReference>
<evidence type="ECO:0000256" key="1">
    <source>
        <dbReference type="ARBA" id="ARBA00004123"/>
    </source>
</evidence>
<protein>
    <recommendedName>
        <fullName evidence="5">F-box domain-containing protein</fullName>
    </recommendedName>
</protein>
<dbReference type="EMBL" id="MU620943">
    <property type="protein sequence ID" value="KAI8577266.1"/>
    <property type="molecule type" value="Genomic_DNA"/>
</dbReference>
<keyword evidence="4" id="KW-0175">Coiled coil</keyword>
<dbReference type="Gene3D" id="3.90.530.10">
    <property type="entry name" value="XPA C-terminal domain"/>
    <property type="match status" value="1"/>
</dbReference>
<proteinExistence type="predicted"/>
<comment type="subcellular location">
    <subcellularLocation>
        <location evidence="1">Nucleus</location>
    </subcellularLocation>
</comment>
<dbReference type="Gene3D" id="1.20.1280.50">
    <property type="match status" value="1"/>
</dbReference>
<dbReference type="SUPFAM" id="SSF81383">
    <property type="entry name" value="F-box domain"/>
    <property type="match status" value="1"/>
</dbReference>
<evidence type="ECO:0000256" key="4">
    <source>
        <dbReference type="SAM" id="Coils"/>
    </source>
</evidence>
<feature type="domain" description="F-box" evidence="5">
    <location>
        <begin position="83"/>
        <end position="129"/>
    </location>
</feature>
<evidence type="ECO:0000256" key="3">
    <source>
        <dbReference type="ARBA" id="ARBA00023242"/>
    </source>
</evidence>
<comment type="caution">
    <text evidence="6">The sequence shown here is derived from an EMBL/GenBank/DDBJ whole genome shotgun (WGS) entry which is preliminary data.</text>
</comment>
<dbReference type="Proteomes" id="UP001206595">
    <property type="component" value="Unassembled WGS sequence"/>
</dbReference>
<reference evidence="6" key="2">
    <citation type="journal article" date="2022" name="Proc. Natl. Acad. Sci. U.S.A.">
        <title>Diploid-dominant life cycles characterize the early evolution of Fungi.</title>
        <authorList>
            <person name="Amses K.R."/>
            <person name="Simmons D.R."/>
            <person name="Longcore J.E."/>
            <person name="Mondo S.J."/>
            <person name="Seto K."/>
            <person name="Jeronimo G.H."/>
            <person name="Bonds A.E."/>
            <person name="Quandt C.A."/>
            <person name="Davis W.J."/>
            <person name="Chang Y."/>
            <person name="Federici B.A."/>
            <person name="Kuo A."/>
            <person name="LaButti K."/>
            <person name="Pangilinan J."/>
            <person name="Andreopoulos W."/>
            <person name="Tritt A."/>
            <person name="Riley R."/>
            <person name="Hundley H."/>
            <person name="Johnson J."/>
            <person name="Lipzen A."/>
            <person name="Barry K."/>
            <person name="Lang B.F."/>
            <person name="Cuomo C.A."/>
            <person name="Buchler N.E."/>
            <person name="Grigoriev I.V."/>
            <person name="Spatafora J.W."/>
            <person name="Stajich J.E."/>
            <person name="James T.Y."/>
        </authorList>
    </citation>
    <scope>NUCLEOTIDE SEQUENCE</scope>
    <source>
        <strain evidence="6">AG</strain>
    </source>
</reference>
<dbReference type="RefSeq" id="XP_051442270.1">
    <property type="nucleotide sequence ID" value="XM_051590969.1"/>
</dbReference>
<dbReference type="SMART" id="SM00256">
    <property type="entry name" value="FBOX"/>
    <property type="match status" value="1"/>
</dbReference>
<dbReference type="InterPro" id="IPR009061">
    <property type="entry name" value="DNA-bd_dom_put_sf"/>
</dbReference>
<reference evidence="6" key="1">
    <citation type="submission" date="2021-06" db="EMBL/GenBank/DDBJ databases">
        <authorList>
            <consortium name="DOE Joint Genome Institute"/>
            <person name="Mondo S.J."/>
            <person name="Amses K.R."/>
            <person name="Simmons D.R."/>
            <person name="Longcore J.E."/>
            <person name="Seto K."/>
            <person name="Alves G.H."/>
            <person name="Bonds A.E."/>
            <person name="Quandt C.A."/>
            <person name="Davis W.J."/>
            <person name="Chang Y."/>
            <person name="Letcher P.M."/>
            <person name="Powell M.J."/>
            <person name="Kuo A."/>
            <person name="Labutti K."/>
            <person name="Pangilinan J."/>
            <person name="Andreopoulos W."/>
            <person name="Tritt A."/>
            <person name="Riley R."/>
            <person name="Hundley H."/>
            <person name="Johnson J."/>
            <person name="Lipzen A."/>
            <person name="Barry K."/>
            <person name="Berbee M.L."/>
            <person name="Buchler N.E."/>
            <person name="Grigoriev I.V."/>
            <person name="Spatafora J.W."/>
            <person name="Stajich J.E."/>
            <person name="James T.Y."/>
        </authorList>
    </citation>
    <scope>NUCLEOTIDE SEQUENCE</scope>
    <source>
        <strain evidence="6">AG</strain>
    </source>
</reference>
<sequence length="639" mass="74438">MPLTRRMKRLLEAEEGQNDIDSHENRVVKRTRKNRNKIDYNHSVTVERKIKKINKRRNAHTTYSNTKRLSTGPETMQEVIPSLCQLDRLPAEIIFEIMTYLTPTTFLHLAYLCRRLYQVVCDAPIWETIWRTAGLKKPGRKWKSYREVVLTEAGSICERCYRKSKTFGSNSPIKIMDTDDDLMISLCCRCRCDYYGQHPEPYKEEQAEGPTQTERSVRITKMRAKSEYRLTDDELEGISVNYARNPHYRSAAPMCLYDKKEIIQMARIVHGGDIGIEAAREATIKKGNAMIESRRRNKETRKTRLEERLAEANLTNMVNHYACRQYIESSKGGDLESIVIILQAEAERLRLIQNRKAELDAEIATSGIQNVPPLCLIGYHGYVNSGIGSVVGVLSEARKQEVLAKKQQEVTRTKNVRRQELIGKLTAAGLTLRSDSKLCQQYIDSATGDADSIVVTMKEMDWFFRCTTYATSRKFHYYSYGESDYDTDDDDYGYRRDWWQNDRGWDQPRKQYHINSERGKDTALETWITSRMNKRLYQRIDQDPDDQFRPPSSLWPAINEKWQSAIRRRALQELTSHYRKYYQNLVNTSDAREISVSERQVIDWLDEPEAVVGSRLSSALRLIMGENWHRELIDIISIL</sequence>
<evidence type="ECO:0000313" key="6">
    <source>
        <dbReference type="EMBL" id="KAI8577266.1"/>
    </source>
</evidence>
<dbReference type="AlphaFoldDB" id="A0AAD5E4K1"/>
<feature type="coiled-coil region" evidence="4">
    <location>
        <begin position="288"/>
        <end position="315"/>
    </location>
</feature>
<evidence type="ECO:0000256" key="2">
    <source>
        <dbReference type="ARBA" id="ARBA00022833"/>
    </source>
</evidence>
<keyword evidence="3" id="KW-0539">Nucleus</keyword>
<accession>A0AAD5E4K1</accession>
<dbReference type="SUPFAM" id="SSF46955">
    <property type="entry name" value="Putative DNA-binding domain"/>
    <property type="match status" value="1"/>
</dbReference>
<gene>
    <name evidence="6" type="ORF">K450DRAFT_253018</name>
</gene>
<dbReference type="Pfam" id="PF12937">
    <property type="entry name" value="F-box-like"/>
    <property type="match status" value="1"/>
</dbReference>
<organism evidence="6 7">
    <name type="scientific">Umbelopsis ramanniana AG</name>
    <dbReference type="NCBI Taxonomy" id="1314678"/>
    <lineage>
        <taxon>Eukaryota</taxon>
        <taxon>Fungi</taxon>
        <taxon>Fungi incertae sedis</taxon>
        <taxon>Mucoromycota</taxon>
        <taxon>Mucoromycotina</taxon>
        <taxon>Umbelopsidomycetes</taxon>
        <taxon>Umbelopsidales</taxon>
        <taxon>Umbelopsidaceae</taxon>
        <taxon>Umbelopsis</taxon>
    </lineage>
</organism>
<evidence type="ECO:0000259" key="5">
    <source>
        <dbReference type="PROSITE" id="PS50181"/>
    </source>
</evidence>
<keyword evidence="7" id="KW-1185">Reference proteome</keyword>
<dbReference type="CDD" id="cd21075">
    <property type="entry name" value="DBD_XPA-like"/>
    <property type="match status" value="1"/>
</dbReference>
<dbReference type="InterPro" id="IPR001810">
    <property type="entry name" value="F-box_dom"/>
</dbReference>
<dbReference type="InterPro" id="IPR036047">
    <property type="entry name" value="F-box-like_dom_sf"/>
</dbReference>
<keyword evidence="2" id="KW-0862">Zinc</keyword>
<dbReference type="GeneID" id="75916312"/>
<evidence type="ECO:0000313" key="7">
    <source>
        <dbReference type="Proteomes" id="UP001206595"/>
    </source>
</evidence>
<dbReference type="GO" id="GO:0005634">
    <property type="term" value="C:nucleus"/>
    <property type="evidence" value="ECO:0007669"/>
    <property type="project" value="UniProtKB-SubCell"/>
</dbReference>
<dbReference type="PROSITE" id="PS50181">
    <property type="entry name" value="FBOX"/>
    <property type="match status" value="1"/>
</dbReference>
<name>A0AAD5E4K1_UMBRA</name>